<dbReference type="EMBL" id="BDIP01000017">
    <property type="protein sequence ID" value="GIQ79510.1"/>
    <property type="molecule type" value="Genomic_DNA"/>
</dbReference>
<reference evidence="2 3" key="1">
    <citation type="journal article" date="2018" name="PLoS ONE">
        <title>The draft genome of Kipferlia bialata reveals reductive genome evolution in fornicate parasites.</title>
        <authorList>
            <person name="Tanifuji G."/>
            <person name="Takabayashi S."/>
            <person name="Kume K."/>
            <person name="Takagi M."/>
            <person name="Nakayama T."/>
            <person name="Kamikawa R."/>
            <person name="Inagaki Y."/>
            <person name="Hashimoto T."/>
        </authorList>
    </citation>
    <scope>NUCLEOTIDE SEQUENCE [LARGE SCALE GENOMIC DNA]</scope>
    <source>
        <strain evidence="2">NY0173</strain>
    </source>
</reference>
<evidence type="ECO:0000256" key="1">
    <source>
        <dbReference type="SAM" id="MobiDB-lite"/>
    </source>
</evidence>
<feature type="compositionally biased region" description="Low complexity" evidence="1">
    <location>
        <begin position="1039"/>
        <end position="1058"/>
    </location>
</feature>
<protein>
    <submittedName>
        <fullName evidence="2">Uncharacterized protein</fullName>
    </submittedName>
</protein>
<name>A0A9K3CNE0_9EUKA</name>
<accession>A0A9K3CNE0</accession>
<sequence>MSPGYLDFTGDENCFVVSYDTGSEAGHCPTDPTPITCVYTTRGGIPDERECHTSFSGSFSSIDFHDYQTDSLMIFPAEMKTLSLTCAGTTDALDAVKVVSAYCNTRYDGTTYRSLNEVDSQSGTIDISEDLSFQSKYDYNAPQCVVVQYNTEYHASTEFTCSYTATQWENTEVLTGLSGTFSPASYADNQYLKYVVHRDTMGAARLTCTGEVAPSDKISVSQAYCDSDHHQYYEYGPFWDADQGTSGTIDYYRDLRFSSYVSIGHERVDPDDGANCFMVKYETSASSADYPGFSCSYTAWEKNEETLLGDWEGTFAFTAEHYHENMNNRFIVYPGPDMGLATVSCTGSSADPGGWDSLRVYYAVCDASGVVEEPLWYDDIYDQADLEDTDFTLDMSFNADSHNNRNCFFVRYSTRQLYSNNYAAYEEFSCSYTAQSDVREWYTEQTGTIAPATYHINQHDRFYIYPAWAESGRIEFTGSVAEGNTVSVWMAECEPSGSQPGYVDRDSAEPLLVLSGDMPGASDPLDISFEGYDTCVSIRWDTDDTGSHGPGFSATYTIQDMPPNRTEDYTDVTGQFSIESCHPEEYDVFVVHPAYLSQITLDCSMDLSYYKYSDSYADLKTFYATCDDAHSPSGLREHRHRNPANQYDIYSGDTFTCSYEAVVAVPDSTEVYTADFGSFAPVSYRNDQDDMFVVHPGSMDSVHLECTGYTESGRDYLKIHRAHCGPSHTILSSTPITTKSGSININQGISFTHTGEEWLQNCLVVEFDTDSEHTDFAGWSCEYSVTPAAADSGPEAVTDGAVLTEDAGFFTPSVYTPNTRQRMIVHPDGVVLGSGVGDMFLEMFGTIATTDTLTVTPSKCGEDHSLLSLGDSPVVVRGGELSSSRFYTLLPVLRNCLVIDYTGSDLPPTGYGYAVSYSLETSWAVPVQIGLGLLFLLCVCACCCVGCRADEEENSEDIASRPSTPVGMTPMTLYEGGNPSLWKGGNTIQVDGGMPFRVMPVDPSVEECCALPVLVVPVGIPEHQAEGPQLDESVDDTEQGALGDSSSASSDESSQSLV</sequence>
<proteinExistence type="predicted"/>
<dbReference type="Proteomes" id="UP000265618">
    <property type="component" value="Unassembled WGS sequence"/>
</dbReference>
<organism evidence="2 3">
    <name type="scientific">Kipferlia bialata</name>
    <dbReference type="NCBI Taxonomy" id="797122"/>
    <lineage>
        <taxon>Eukaryota</taxon>
        <taxon>Metamonada</taxon>
        <taxon>Carpediemonas-like organisms</taxon>
        <taxon>Kipferlia</taxon>
    </lineage>
</organism>
<gene>
    <name evidence="2" type="ORF">KIPB_000161</name>
</gene>
<keyword evidence="3" id="KW-1185">Reference proteome</keyword>
<dbReference type="AlphaFoldDB" id="A0A9K3CNE0"/>
<feature type="region of interest" description="Disordered" evidence="1">
    <location>
        <begin position="1024"/>
        <end position="1058"/>
    </location>
</feature>
<evidence type="ECO:0000313" key="3">
    <source>
        <dbReference type="Proteomes" id="UP000265618"/>
    </source>
</evidence>
<evidence type="ECO:0000313" key="2">
    <source>
        <dbReference type="EMBL" id="GIQ79510.1"/>
    </source>
</evidence>
<comment type="caution">
    <text evidence="2">The sequence shown here is derived from an EMBL/GenBank/DDBJ whole genome shotgun (WGS) entry which is preliminary data.</text>
</comment>